<dbReference type="Pfam" id="PF00005">
    <property type="entry name" value="ABC_tran"/>
    <property type="match status" value="1"/>
</dbReference>
<dbReference type="PATRIC" id="fig|1423776.4.peg.1446"/>
<dbReference type="RefSeq" id="WP_056948347.1">
    <property type="nucleotide sequence ID" value="NZ_AZEE01000029.1"/>
</dbReference>
<dbReference type="PIRSF" id="PIRSF039085">
    <property type="entry name" value="ABC_ATPase_HisP"/>
    <property type="match status" value="1"/>
</dbReference>
<evidence type="ECO:0000259" key="4">
    <source>
        <dbReference type="PROSITE" id="PS50893"/>
    </source>
</evidence>
<dbReference type="InterPro" id="IPR017871">
    <property type="entry name" value="ABC_transporter-like_CS"/>
</dbReference>
<dbReference type="Gene3D" id="3.40.50.300">
    <property type="entry name" value="P-loop containing nucleotide triphosphate hydrolases"/>
    <property type="match status" value="1"/>
</dbReference>
<proteinExistence type="predicted"/>
<dbReference type="PANTHER" id="PTHR43166">
    <property type="entry name" value="AMINO ACID IMPORT ATP-BINDING PROTEIN"/>
    <property type="match status" value="1"/>
</dbReference>
<dbReference type="SMART" id="SM00382">
    <property type="entry name" value="AAA"/>
    <property type="match status" value="1"/>
</dbReference>
<dbReference type="CDD" id="cd03262">
    <property type="entry name" value="ABC_HisP_GlnQ"/>
    <property type="match status" value="1"/>
</dbReference>
<evidence type="ECO:0000313" key="6">
    <source>
        <dbReference type="Proteomes" id="UP000051160"/>
    </source>
</evidence>
<dbReference type="PROSITE" id="PS50893">
    <property type="entry name" value="ABC_TRANSPORTER_2"/>
    <property type="match status" value="1"/>
</dbReference>
<evidence type="ECO:0000256" key="2">
    <source>
        <dbReference type="ARBA" id="ARBA00022741"/>
    </source>
</evidence>
<dbReference type="GO" id="GO:0015424">
    <property type="term" value="F:ABC-type amino acid transporter activity"/>
    <property type="evidence" value="ECO:0007669"/>
    <property type="project" value="InterPro"/>
</dbReference>
<evidence type="ECO:0000256" key="3">
    <source>
        <dbReference type="ARBA" id="ARBA00022840"/>
    </source>
</evidence>
<comment type="caution">
    <text evidence="5">The sequence shown here is derived from an EMBL/GenBank/DDBJ whole genome shotgun (WGS) entry which is preliminary data.</text>
</comment>
<dbReference type="FunFam" id="3.40.50.300:FF:000020">
    <property type="entry name" value="Amino acid ABC transporter ATP-binding component"/>
    <property type="match status" value="1"/>
</dbReference>
<dbReference type="InterPro" id="IPR003439">
    <property type="entry name" value="ABC_transporter-like_ATP-bd"/>
</dbReference>
<name>A0A0R1LNJ9_9LACO</name>
<keyword evidence="1" id="KW-0813">Transport</keyword>
<dbReference type="InterPro" id="IPR050086">
    <property type="entry name" value="MetN_ABC_transporter-like"/>
</dbReference>
<feature type="domain" description="ABC transporter" evidence="4">
    <location>
        <begin position="5"/>
        <end position="239"/>
    </location>
</feature>
<evidence type="ECO:0000313" key="5">
    <source>
        <dbReference type="EMBL" id="KRK97405.1"/>
    </source>
</evidence>
<dbReference type="InterPro" id="IPR030679">
    <property type="entry name" value="ABC_ATPase_HisP-typ"/>
</dbReference>
<dbReference type="SUPFAM" id="SSF52540">
    <property type="entry name" value="P-loop containing nucleoside triphosphate hydrolases"/>
    <property type="match status" value="1"/>
</dbReference>
<sequence length="245" mass="26860">MSTKVKVTDLIKTYGDNEVLKGINLSVENNEVVVVIGPSGSGKSTFLRTLNKLEEPTSGSIIIDDMDIADSKTDINKVRENIGMVFQHFNLFNNLSVGENIMLAPVELKKENKAEAAEQAKKLLATVGLESKFDATVQSLSGGQQQRVAIARALAMNPDVMLFDEPTSALDPEMVGDVLEVMKNLAQQGMTMIVVTHEMGFAKEVADRVVFVDDGNIQEQGTPDEIFNHPQNPRLQDFLNKVLNV</sequence>
<evidence type="ECO:0000256" key="1">
    <source>
        <dbReference type="ARBA" id="ARBA00022448"/>
    </source>
</evidence>
<reference evidence="5 6" key="1">
    <citation type="journal article" date="2015" name="Genome Announc.">
        <title>Expanding the biotechnology potential of lactobacilli through comparative genomics of 213 strains and associated genera.</title>
        <authorList>
            <person name="Sun Z."/>
            <person name="Harris H.M."/>
            <person name="McCann A."/>
            <person name="Guo C."/>
            <person name="Argimon S."/>
            <person name="Zhang W."/>
            <person name="Yang X."/>
            <person name="Jeffery I.B."/>
            <person name="Cooney J.C."/>
            <person name="Kagawa T.F."/>
            <person name="Liu W."/>
            <person name="Song Y."/>
            <person name="Salvetti E."/>
            <person name="Wrobel A."/>
            <person name="Rasinkangas P."/>
            <person name="Parkhill J."/>
            <person name="Rea M.C."/>
            <person name="O'Sullivan O."/>
            <person name="Ritari J."/>
            <person name="Douillard F.P."/>
            <person name="Paul Ross R."/>
            <person name="Yang R."/>
            <person name="Briner A.E."/>
            <person name="Felis G.E."/>
            <person name="de Vos W.M."/>
            <person name="Barrangou R."/>
            <person name="Klaenhammer T.R."/>
            <person name="Caufield P.W."/>
            <person name="Cui Y."/>
            <person name="Zhang H."/>
            <person name="O'Toole P.W."/>
        </authorList>
    </citation>
    <scope>NUCLEOTIDE SEQUENCE [LARGE SCALE GENOMIC DNA]</scope>
    <source>
        <strain evidence="5 6">DSM 19909</strain>
    </source>
</reference>
<accession>A0A0R1LNJ9</accession>
<keyword evidence="3" id="KW-0067">ATP-binding</keyword>
<dbReference type="STRING" id="1423776.FD04_GL001427"/>
<dbReference type="PANTHER" id="PTHR43166:SF37">
    <property type="entry name" value="ARGININE TRANSPORT ATP-BINDING PROTEIN ARTM"/>
    <property type="match status" value="1"/>
</dbReference>
<dbReference type="EMBL" id="AZEE01000029">
    <property type="protein sequence ID" value="KRK97405.1"/>
    <property type="molecule type" value="Genomic_DNA"/>
</dbReference>
<dbReference type="InterPro" id="IPR027417">
    <property type="entry name" value="P-loop_NTPase"/>
</dbReference>
<keyword evidence="6" id="KW-1185">Reference proteome</keyword>
<dbReference type="InterPro" id="IPR003593">
    <property type="entry name" value="AAA+_ATPase"/>
</dbReference>
<gene>
    <name evidence="5" type="ORF">FD04_GL001427</name>
</gene>
<dbReference type="GO" id="GO:0016887">
    <property type="term" value="F:ATP hydrolysis activity"/>
    <property type="evidence" value="ECO:0007669"/>
    <property type="project" value="InterPro"/>
</dbReference>
<dbReference type="OrthoDB" id="9804199at2"/>
<dbReference type="Proteomes" id="UP000051160">
    <property type="component" value="Unassembled WGS sequence"/>
</dbReference>
<protein>
    <submittedName>
        <fullName evidence="5">Phosphonate-transporting ATPase</fullName>
    </submittedName>
</protein>
<dbReference type="AlphaFoldDB" id="A0A0R1LNJ9"/>
<dbReference type="PROSITE" id="PS00211">
    <property type="entry name" value="ABC_TRANSPORTER_1"/>
    <property type="match status" value="1"/>
</dbReference>
<organism evidence="5 6">
    <name type="scientific">Secundilactobacillus odoratitofui DSM 19909 = JCM 15043</name>
    <dbReference type="NCBI Taxonomy" id="1423776"/>
    <lineage>
        <taxon>Bacteria</taxon>
        <taxon>Bacillati</taxon>
        <taxon>Bacillota</taxon>
        <taxon>Bacilli</taxon>
        <taxon>Lactobacillales</taxon>
        <taxon>Lactobacillaceae</taxon>
        <taxon>Secundilactobacillus</taxon>
    </lineage>
</organism>
<dbReference type="GO" id="GO:0005524">
    <property type="term" value="F:ATP binding"/>
    <property type="evidence" value="ECO:0007669"/>
    <property type="project" value="UniProtKB-KW"/>
</dbReference>
<keyword evidence="2" id="KW-0547">Nucleotide-binding</keyword>